<dbReference type="RefSeq" id="WP_160616152.1">
    <property type="nucleotide sequence ID" value="NZ_WTYR01000001.1"/>
</dbReference>
<dbReference type="Proteomes" id="UP000429229">
    <property type="component" value="Unassembled WGS sequence"/>
</dbReference>
<dbReference type="PROSITE" id="PS51257">
    <property type="entry name" value="PROKAR_LIPOPROTEIN"/>
    <property type="match status" value="1"/>
</dbReference>
<evidence type="ECO:0000313" key="2">
    <source>
        <dbReference type="EMBL" id="MXP09461.1"/>
    </source>
</evidence>
<keyword evidence="1" id="KW-0732">Signal</keyword>
<proteinExistence type="predicted"/>
<dbReference type="AlphaFoldDB" id="A0A6I4U4V1"/>
<comment type="caution">
    <text evidence="2">The sequence shown here is derived from an EMBL/GenBank/DDBJ whole genome shotgun (WGS) entry which is preliminary data.</text>
</comment>
<dbReference type="EMBL" id="WTYR01000001">
    <property type="protein sequence ID" value="MXP09461.1"/>
    <property type="molecule type" value="Genomic_DNA"/>
</dbReference>
<organism evidence="2 3">
    <name type="scientific">Alteriqipengyuania halimionae</name>
    <dbReference type="NCBI Taxonomy" id="1926630"/>
    <lineage>
        <taxon>Bacteria</taxon>
        <taxon>Pseudomonadati</taxon>
        <taxon>Pseudomonadota</taxon>
        <taxon>Alphaproteobacteria</taxon>
        <taxon>Sphingomonadales</taxon>
        <taxon>Erythrobacteraceae</taxon>
        <taxon>Alteriqipengyuania</taxon>
    </lineage>
</organism>
<reference evidence="2 3" key="1">
    <citation type="submission" date="2019-12" db="EMBL/GenBank/DDBJ databases">
        <title>Genomic-based taxomic classification of the family Erythrobacteraceae.</title>
        <authorList>
            <person name="Xu L."/>
        </authorList>
    </citation>
    <scope>NUCLEOTIDE SEQUENCE [LARGE SCALE GENOMIC DNA]</scope>
    <source>
        <strain evidence="2 3">LMG 29519</strain>
    </source>
</reference>
<evidence type="ECO:0000313" key="3">
    <source>
        <dbReference type="Proteomes" id="UP000429229"/>
    </source>
</evidence>
<protein>
    <submittedName>
        <fullName evidence="2">Uncharacterized protein</fullName>
    </submittedName>
</protein>
<name>A0A6I4U4V1_9SPHN</name>
<evidence type="ECO:0000256" key="1">
    <source>
        <dbReference type="SAM" id="SignalP"/>
    </source>
</evidence>
<sequence>MNVKMIAAPALALSTLSLGACAQNYSIEGAAVGAAAGAAVAAITDQDITTYAAAGAAAGAIAGYFTDKDDDCDGFYDDNRRGYLDDDCRYTDGYRDYWRD</sequence>
<gene>
    <name evidence="2" type="ORF">GRI68_04650</name>
</gene>
<accession>A0A6I4U4V1</accession>
<feature type="signal peptide" evidence="1">
    <location>
        <begin position="1"/>
        <end position="22"/>
    </location>
</feature>
<keyword evidence="3" id="KW-1185">Reference proteome</keyword>
<feature type="chain" id="PRO_5026020697" evidence="1">
    <location>
        <begin position="23"/>
        <end position="100"/>
    </location>
</feature>